<dbReference type="Proteomes" id="UP001374584">
    <property type="component" value="Unassembled WGS sequence"/>
</dbReference>
<evidence type="ECO:0000256" key="1">
    <source>
        <dbReference type="ARBA" id="ARBA00004251"/>
    </source>
</evidence>
<evidence type="ECO:0000256" key="6">
    <source>
        <dbReference type="ARBA" id="ARBA00023157"/>
    </source>
</evidence>
<dbReference type="InterPro" id="IPR038408">
    <property type="entry name" value="GNK2_sf"/>
</dbReference>
<evidence type="ECO:0000256" key="3">
    <source>
        <dbReference type="ARBA" id="ARBA00022729"/>
    </source>
</evidence>
<accession>A0AAN9LBP8</accession>
<dbReference type="Pfam" id="PF01657">
    <property type="entry name" value="Stress-antifung"/>
    <property type="match status" value="1"/>
</dbReference>
<feature type="chain" id="PRO_5044711280" description="Gnk2-homologous domain-containing protein" evidence="9">
    <location>
        <begin position="25"/>
        <end position="168"/>
    </location>
</feature>
<dbReference type="PANTHER" id="PTHR32080:SF27">
    <property type="entry name" value="OS01G0548750 PROTEIN"/>
    <property type="match status" value="1"/>
</dbReference>
<keyword evidence="5" id="KW-0965">Cell junction</keyword>
<feature type="domain" description="Gnk2-homologous" evidence="10">
    <location>
        <begin position="29"/>
        <end position="132"/>
    </location>
</feature>
<evidence type="ECO:0000313" key="12">
    <source>
        <dbReference type="EMBL" id="KAK7333060.1"/>
    </source>
</evidence>
<organism evidence="11 13">
    <name type="scientific">Phaseolus coccineus</name>
    <name type="common">Scarlet runner bean</name>
    <name type="synonym">Phaseolus multiflorus</name>
    <dbReference type="NCBI Taxonomy" id="3886"/>
    <lineage>
        <taxon>Eukaryota</taxon>
        <taxon>Viridiplantae</taxon>
        <taxon>Streptophyta</taxon>
        <taxon>Embryophyta</taxon>
        <taxon>Tracheophyta</taxon>
        <taxon>Spermatophyta</taxon>
        <taxon>Magnoliopsida</taxon>
        <taxon>eudicotyledons</taxon>
        <taxon>Gunneridae</taxon>
        <taxon>Pentapetalae</taxon>
        <taxon>rosids</taxon>
        <taxon>fabids</taxon>
        <taxon>Fabales</taxon>
        <taxon>Fabaceae</taxon>
        <taxon>Papilionoideae</taxon>
        <taxon>50 kb inversion clade</taxon>
        <taxon>NPAAA clade</taxon>
        <taxon>indigoferoid/millettioid clade</taxon>
        <taxon>Phaseoleae</taxon>
        <taxon>Phaseolus</taxon>
    </lineage>
</organism>
<evidence type="ECO:0000313" key="11">
    <source>
        <dbReference type="EMBL" id="KAK7333057.1"/>
    </source>
</evidence>
<keyword evidence="2" id="KW-0945">Host-virus interaction</keyword>
<keyword evidence="13" id="KW-1185">Reference proteome</keyword>
<reference evidence="11 13" key="1">
    <citation type="submission" date="2024-01" db="EMBL/GenBank/DDBJ databases">
        <title>The genomes of 5 underutilized Papilionoideae crops provide insights into root nodulation and disease resistanc.</title>
        <authorList>
            <person name="Jiang F."/>
        </authorList>
    </citation>
    <scope>NUCLEOTIDE SEQUENCE [LARGE SCALE GENOMIC DNA]</scope>
    <source>
        <strain evidence="11">JINMINGXINNONG_FW02</strain>
        <tissue evidence="11">Leaves</tissue>
    </source>
</reference>
<comment type="subcellular location">
    <subcellularLocation>
        <location evidence="7">Cell junction</location>
        <location evidence="7">Plasmodesma</location>
    </subcellularLocation>
    <subcellularLocation>
        <location evidence="1">Cell membrane</location>
        <topology evidence="1">Single-pass type I membrane protein</topology>
    </subcellularLocation>
</comment>
<dbReference type="InterPro" id="IPR002902">
    <property type="entry name" value="GNK2"/>
</dbReference>
<evidence type="ECO:0000256" key="9">
    <source>
        <dbReference type="SAM" id="SignalP"/>
    </source>
</evidence>
<dbReference type="GO" id="GO:0009506">
    <property type="term" value="C:plasmodesma"/>
    <property type="evidence" value="ECO:0007669"/>
    <property type="project" value="UniProtKB-SubCell"/>
</dbReference>
<sequence>MFELKLIVLTMMLWSSNIVEHGAAGDPQTRMANSGCSTYNASNVQSFHANINATFSELRGDIKNHSKHFGTAQQAIGDVLTYAMFQCRNYLSKNDCLSCFDTASTQIRNCSAANGARVIYDGCFLRYISYKFQEQPICIKKFSASLTSFHKNLHVICYIHSSHVQHHR</sequence>
<protein>
    <recommendedName>
        <fullName evidence="10">Gnk2-homologous domain-containing protein</fullName>
    </recommendedName>
</protein>
<dbReference type="AlphaFoldDB" id="A0AAN9LBP8"/>
<evidence type="ECO:0000256" key="8">
    <source>
        <dbReference type="ARBA" id="ARBA00038393"/>
    </source>
</evidence>
<dbReference type="InterPro" id="IPR051378">
    <property type="entry name" value="Cell2Cell_Antifungal"/>
</dbReference>
<comment type="caution">
    <text evidence="11">The sequence shown here is derived from an EMBL/GenBank/DDBJ whole genome shotgun (WGS) entry which is preliminary data.</text>
</comment>
<evidence type="ECO:0000256" key="5">
    <source>
        <dbReference type="ARBA" id="ARBA00022949"/>
    </source>
</evidence>
<comment type="similarity">
    <text evidence="8">Belongs to the cysteine-rich repeat secretory protein family. Plasmodesmata-located proteins (PDLD) subfamily.</text>
</comment>
<evidence type="ECO:0000256" key="2">
    <source>
        <dbReference type="ARBA" id="ARBA00022581"/>
    </source>
</evidence>
<proteinExistence type="inferred from homology"/>
<dbReference type="EMBL" id="JAYMYR010000011">
    <property type="protein sequence ID" value="KAK7333057.1"/>
    <property type="molecule type" value="Genomic_DNA"/>
</dbReference>
<evidence type="ECO:0000313" key="13">
    <source>
        <dbReference type="Proteomes" id="UP001374584"/>
    </source>
</evidence>
<dbReference type="PANTHER" id="PTHR32080">
    <property type="entry name" value="ANTIFUNGAL PROTEIN GINKBILOBIN-2-LIKE"/>
    <property type="match status" value="1"/>
</dbReference>
<name>A0AAN9LBP8_PHACN</name>
<dbReference type="CDD" id="cd23509">
    <property type="entry name" value="Gnk2-like"/>
    <property type="match status" value="1"/>
</dbReference>
<dbReference type="FunFam" id="3.30.430.20:FF:000014">
    <property type="entry name" value="Cysteine-rich receptor-like protein kinase 2"/>
    <property type="match status" value="1"/>
</dbReference>
<keyword evidence="6" id="KW-1015">Disulfide bond</keyword>
<keyword evidence="3 9" id="KW-0732">Signal</keyword>
<feature type="signal peptide" evidence="9">
    <location>
        <begin position="1"/>
        <end position="24"/>
    </location>
</feature>
<evidence type="ECO:0000256" key="4">
    <source>
        <dbReference type="ARBA" id="ARBA00022737"/>
    </source>
</evidence>
<evidence type="ECO:0000259" key="10">
    <source>
        <dbReference type="PROSITE" id="PS51473"/>
    </source>
</evidence>
<evidence type="ECO:0000256" key="7">
    <source>
        <dbReference type="ARBA" id="ARBA00024184"/>
    </source>
</evidence>
<dbReference type="PROSITE" id="PS51473">
    <property type="entry name" value="GNK2"/>
    <property type="match status" value="1"/>
</dbReference>
<dbReference type="GO" id="GO:0005886">
    <property type="term" value="C:plasma membrane"/>
    <property type="evidence" value="ECO:0007669"/>
    <property type="project" value="UniProtKB-SubCell"/>
</dbReference>
<gene>
    <name evidence="11" type="ORF">VNO80_29817</name>
    <name evidence="12" type="ORF">VNO80_29820</name>
</gene>
<keyword evidence="4" id="KW-0677">Repeat</keyword>
<dbReference type="EMBL" id="JAYMYR010000011">
    <property type="protein sequence ID" value="KAK7333060.1"/>
    <property type="molecule type" value="Genomic_DNA"/>
</dbReference>
<dbReference type="Gene3D" id="3.30.430.20">
    <property type="entry name" value="Gnk2 domain, C-X8-C-X2-C motif"/>
    <property type="match status" value="1"/>
</dbReference>